<dbReference type="InterPro" id="IPR016102">
    <property type="entry name" value="Succinyl-CoA_synth-like"/>
</dbReference>
<dbReference type="Gene3D" id="3.40.50.720">
    <property type="entry name" value="NAD(P)-binding Rossmann-like Domain"/>
    <property type="match status" value="1"/>
</dbReference>
<dbReference type="InterPro" id="IPR016181">
    <property type="entry name" value="Acyl_CoA_acyltransferase"/>
</dbReference>
<comment type="similarity">
    <text evidence="4">In the N-terminal section; belongs to the acetate CoA ligase alpha subunit family.</text>
</comment>
<dbReference type="PANTHER" id="PTHR43334">
    <property type="entry name" value="ACETATE--COA LIGASE [ADP-FORMING]"/>
    <property type="match status" value="1"/>
</dbReference>
<dbReference type="SUPFAM" id="SSF56059">
    <property type="entry name" value="Glutathione synthetase ATP-binding domain-like"/>
    <property type="match status" value="1"/>
</dbReference>
<dbReference type="Gene3D" id="3.40.50.261">
    <property type="entry name" value="Succinyl-CoA synthetase domains"/>
    <property type="match status" value="2"/>
</dbReference>
<evidence type="ECO:0000256" key="3">
    <source>
        <dbReference type="ARBA" id="ARBA00022840"/>
    </source>
</evidence>
<comment type="caution">
    <text evidence="6">The sequence shown here is derived from an EMBL/GenBank/DDBJ whole genome shotgun (WGS) entry which is preliminary data.</text>
</comment>
<sequence>MTQRHLDRLLRPSAVAVFGASDKPERVGTTVWRNLKAGGFAGPLAPVNPRLNTLDGERCYPRVSALPFTPDLAVLCTPPATVAGLVAELGAAGTRAAIVITAGLTPAQKQSALDAARPHGLRLLGPNCIGLLSPHLGLNASFTQANARPGSLALVSQSGALLTALLDWANGQGIGFSHLVSLGEHLDVDFGDLLDHLALDPHTRAILLYIESISSPRKFMSAARAAARVKPVIVVKAGRAAAGQRAAASHTGALAGEDIVIDAAIRRAGMLRVDTLKELFIAAQTLARFRDPTSPALTVMTNGGGAGVLVADAASSLGVPLAEPGPVLMQRLKAVLPANWSRGNPIDIIGDAPPQRYVDTLQALFDAPEAGAILFAQAPTAIASSTAIAQACAPLIAAHPGRVLSCWLGGETAAPARQAFEQAGIAGYDTPEEAVRAFSLMQTYRRNQVALRETPAASTIAAPDRAAARRLVDAALADGREWLNEVEAKALLSAYGIAVVPGAQVPATPDAAAQAASGMRGALVLKILSPDLLHKSDVGGVRLGLVGPEAVRQAAQQMLDSLAHSHPQARLQGFSVQALVQRPLAQELIVGAHVDPIFGPVLLFGHGGVAVEVLADRAVALPPLNRALARDLIDRTRVRRLLAGFRGRPPADLDAIADVLIAVARMLADLPELAELDINPLWADAQGALALDGRIRLSPAKPAGVAHFAIRPYPDEWESRLAWQGQPLLLRPIRPEDEAAHQAFLDAVTPDDLRLRFFQAPHRLSHDELARLTQIDYEREMAFIAVDAAQQTLGVARLVRDPDNTEAEFAVLVRSDLQGRGLGRLLMQRLLDYAAARGTQRIVGDVLRENHGMLGLVKALGFEVRADAHDPAHVVRVTRTVRPTLSPLD</sequence>
<dbReference type="RefSeq" id="WP_088481210.1">
    <property type="nucleotide sequence ID" value="NZ_NISI01000001.1"/>
</dbReference>
<evidence type="ECO:0000256" key="2">
    <source>
        <dbReference type="ARBA" id="ARBA00022741"/>
    </source>
</evidence>
<dbReference type="Proteomes" id="UP000197446">
    <property type="component" value="Unassembled WGS sequence"/>
</dbReference>
<keyword evidence="2" id="KW-0547">Nucleotide-binding</keyword>
<evidence type="ECO:0000313" key="7">
    <source>
        <dbReference type="Proteomes" id="UP000197446"/>
    </source>
</evidence>
<dbReference type="SUPFAM" id="SSF51735">
    <property type="entry name" value="NAD(P)-binding Rossmann-fold domains"/>
    <property type="match status" value="1"/>
</dbReference>
<accession>A0A254NAH9</accession>
<dbReference type="PROSITE" id="PS51186">
    <property type="entry name" value="GNAT"/>
    <property type="match status" value="1"/>
</dbReference>
<reference evidence="6 7" key="1">
    <citation type="journal article" date="2007" name="Int. J. Syst. Evol. Microbiol.">
        <title>Description of Pelomonas aquatica sp. nov. and Pelomonas puraquae sp. nov., isolated from industrial and haemodialysis water.</title>
        <authorList>
            <person name="Gomila M."/>
            <person name="Bowien B."/>
            <person name="Falsen E."/>
            <person name="Moore E.R."/>
            <person name="Lalucat J."/>
        </authorList>
    </citation>
    <scope>NUCLEOTIDE SEQUENCE [LARGE SCALE GENOMIC DNA]</scope>
    <source>
        <strain evidence="6 7">CCUG 52769</strain>
    </source>
</reference>
<dbReference type="EMBL" id="NISI01000001">
    <property type="protein sequence ID" value="OWR04996.1"/>
    <property type="molecule type" value="Genomic_DNA"/>
</dbReference>
<dbReference type="GO" id="GO:0016747">
    <property type="term" value="F:acyltransferase activity, transferring groups other than amino-acyl groups"/>
    <property type="evidence" value="ECO:0007669"/>
    <property type="project" value="InterPro"/>
</dbReference>
<organism evidence="6 7">
    <name type="scientific">Roseateles puraquae</name>
    <dbReference type="NCBI Taxonomy" id="431059"/>
    <lineage>
        <taxon>Bacteria</taxon>
        <taxon>Pseudomonadati</taxon>
        <taxon>Pseudomonadota</taxon>
        <taxon>Betaproteobacteria</taxon>
        <taxon>Burkholderiales</taxon>
        <taxon>Sphaerotilaceae</taxon>
        <taxon>Roseateles</taxon>
    </lineage>
</organism>
<name>A0A254NAH9_9BURK</name>
<dbReference type="Pfam" id="PF13380">
    <property type="entry name" value="CoA_binding_2"/>
    <property type="match status" value="1"/>
</dbReference>
<evidence type="ECO:0000256" key="1">
    <source>
        <dbReference type="ARBA" id="ARBA00022598"/>
    </source>
</evidence>
<dbReference type="Gene3D" id="3.40.630.30">
    <property type="match status" value="1"/>
</dbReference>
<evidence type="ECO:0000256" key="4">
    <source>
        <dbReference type="ARBA" id="ARBA00060888"/>
    </source>
</evidence>
<keyword evidence="6" id="KW-0808">Transferase</keyword>
<evidence type="ECO:0000313" key="6">
    <source>
        <dbReference type="EMBL" id="OWR04996.1"/>
    </source>
</evidence>
<protein>
    <submittedName>
        <fullName evidence="6">GNAT family N-acetyltransferase</fullName>
    </submittedName>
</protein>
<keyword evidence="7" id="KW-1185">Reference proteome</keyword>
<proteinExistence type="inferred from homology"/>
<dbReference type="Gene3D" id="3.30.470.20">
    <property type="entry name" value="ATP-grasp fold, B domain"/>
    <property type="match status" value="1"/>
</dbReference>
<dbReference type="AlphaFoldDB" id="A0A254NAH9"/>
<dbReference type="InterPro" id="IPR003781">
    <property type="entry name" value="CoA-bd"/>
</dbReference>
<keyword evidence="1" id="KW-0436">Ligase</keyword>
<dbReference type="Gene3D" id="3.30.1490.20">
    <property type="entry name" value="ATP-grasp fold, A domain"/>
    <property type="match status" value="1"/>
</dbReference>
<evidence type="ECO:0000259" key="5">
    <source>
        <dbReference type="PROSITE" id="PS51186"/>
    </source>
</evidence>
<feature type="domain" description="N-acetyltransferase" evidence="5">
    <location>
        <begin position="728"/>
        <end position="882"/>
    </location>
</feature>
<keyword evidence="3" id="KW-0067">ATP-binding</keyword>
<dbReference type="GO" id="GO:0005524">
    <property type="term" value="F:ATP binding"/>
    <property type="evidence" value="ECO:0007669"/>
    <property type="project" value="UniProtKB-KW"/>
</dbReference>
<dbReference type="InterPro" id="IPR032875">
    <property type="entry name" value="Succ_CoA_lig_flav_dom"/>
</dbReference>
<dbReference type="OrthoDB" id="9807426at2"/>
<dbReference type="InterPro" id="IPR036291">
    <property type="entry name" value="NAD(P)-bd_dom_sf"/>
</dbReference>
<dbReference type="InterPro" id="IPR043938">
    <property type="entry name" value="Ligase_CoA_dom"/>
</dbReference>
<dbReference type="InterPro" id="IPR000182">
    <property type="entry name" value="GNAT_dom"/>
</dbReference>
<dbReference type="InterPro" id="IPR051538">
    <property type="entry name" value="Acyl-CoA_Synth/Transferase"/>
</dbReference>
<dbReference type="InterPro" id="IPR013815">
    <property type="entry name" value="ATP_grasp_subdomain_1"/>
</dbReference>
<dbReference type="CDD" id="cd04301">
    <property type="entry name" value="NAT_SF"/>
    <property type="match status" value="1"/>
</dbReference>
<dbReference type="FunFam" id="3.30.1490.20:FF:000020">
    <property type="entry name" value="Protein lysine acetyltransferase"/>
    <property type="match status" value="1"/>
</dbReference>
<dbReference type="PANTHER" id="PTHR43334:SF1">
    <property type="entry name" value="3-HYDROXYPROPIONATE--COA LIGASE [ADP-FORMING]"/>
    <property type="match status" value="1"/>
</dbReference>
<dbReference type="GO" id="GO:0043758">
    <property type="term" value="F:acetate-CoA ligase (ADP-forming) activity"/>
    <property type="evidence" value="ECO:0007669"/>
    <property type="project" value="InterPro"/>
</dbReference>
<dbReference type="Pfam" id="PF13549">
    <property type="entry name" value="ATP-grasp_5"/>
    <property type="match status" value="1"/>
</dbReference>
<dbReference type="Pfam" id="PF00583">
    <property type="entry name" value="Acetyltransf_1"/>
    <property type="match status" value="1"/>
</dbReference>
<dbReference type="Pfam" id="PF13607">
    <property type="entry name" value="Succ_CoA_lig"/>
    <property type="match status" value="1"/>
</dbReference>
<dbReference type="SUPFAM" id="SSF52210">
    <property type="entry name" value="Succinyl-CoA synthetase domains"/>
    <property type="match status" value="2"/>
</dbReference>
<dbReference type="Pfam" id="PF19045">
    <property type="entry name" value="Ligase_CoA_2"/>
    <property type="match status" value="1"/>
</dbReference>
<dbReference type="SMART" id="SM00881">
    <property type="entry name" value="CoA_binding"/>
    <property type="match status" value="1"/>
</dbReference>
<gene>
    <name evidence="6" type="ORF">CDO81_00445</name>
</gene>
<dbReference type="SUPFAM" id="SSF55729">
    <property type="entry name" value="Acyl-CoA N-acyltransferases (Nat)"/>
    <property type="match status" value="1"/>
</dbReference>